<dbReference type="InterPro" id="IPR036138">
    <property type="entry name" value="PBP_dimer_sf"/>
</dbReference>
<evidence type="ECO:0000313" key="5">
    <source>
        <dbReference type="EMBL" id="OHA76746.1"/>
    </source>
</evidence>
<dbReference type="InterPro" id="IPR001460">
    <property type="entry name" value="PCN-bd_Tpept"/>
</dbReference>
<dbReference type="Gene3D" id="3.90.1310.10">
    <property type="entry name" value="Penicillin-binding protein 2a (Domain 2)"/>
    <property type="match status" value="1"/>
</dbReference>
<comment type="caution">
    <text evidence="5">The sequence shown here is derived from an EMBL/GenBank/DDBJ whole genome shotgun (WGS) entry which is preliminary data.</text>
</comment>
<dbReference type="Gene3D" id="3.30.450.330">
    <property type="match status" value="1"/>
</dbReference>
<dbReference type="Proteomes" id="UP000177853">
    <property type="component" value="Unassembled WGS sequence"/>
</dbReference>
<dbReference type="Pfam" id="PF03717">
    <property type="entry name" value="PBP_dimer"/>
    <property type="match status" value="1"/>
</dbReference>
<keyword evidence="2" id="KW-0472">Membrane</keyword>
<dbReference type="AlphaFoldDB" id="A0A1G2RV58"/>
<dbReference type="InterPro" id="IPR012338">
    <property type="entry name" value="Beta-lactam/transpept-like"/>
</dbReference>
<dbReference type="SUPFAM" id="SSF56519">
    <property type="entry name" value="Penicillin binding protein dimerisation domain"/>
    <property type="match status" value="1"/>
</dbReference>
<proteinExistence type="predicted"/>
<reference evidence="5 6" key="1">
    <citation type="journal article" date="2016" name="Nat. Commun.">
        <title>Thousands of microbial genomes shed light on interconnected biogeochemical processes in an aquifer system.</title>
        <authorList>
            <person name="Anantharaman K."/>
            <person name="Brown C.T."/>
            <person name="Hug L.A."/>
            <person name="Sharon I."/>
            <person name="Castelle C.J."/>
            <person name="Probst A.J."/>
            <person name="Thomas B.C."/>
            <person name="Singh A."/>
            <person name="Wilkins M.J."/>
            <person name="Karaoz U."/>
            <person name="Brodie E.L."/>
            <person name="Williams K.H."/>
            <person name="Hubbard S.S."/>
            <person name="Banfield J.F."/>
        </authorList>
    </citation>
    <scope>NUCLEOTIDE SEQUENCE [LARGE SCALE GENOMIC DNA]</scope>
</reference>
<dbReference type="Gene3D" id="3.40.710.10">
    <property type="entry name" value="DD-peptidase/beta-lactamase superfamily"/>
    <property type="match status" value="1"/>
</dbReference>
<accession>A0A1G2RV58</accession>
<sequence>MKHWRINLVLVFFSLLGIAILAKLFFIQIIENGYWTAWAQGQQKVFSQIQGNRGDIFIEDSSSINNYFPLAINKEWEFVYISPREIANSPEKIPELVEILSQMLNLEKDIVEERVQRMDSDFEMMKNKLTKDEADFFKNLDLPGIYVKSEPVRYYPRESFAAQVVGFLGGEMTGQYGIEGYYDEELKGEEGFQMGERSVWGLLRMLKKTYQEGSDIVLTLDYNIQFMAEKLLKEAKEKLSFEGAQIIVGDPHTGKIIAIAEYPDFDPNQYAKELDAEIFQNSVIQKIFEPGSVFKPITMAMALDMQKVTPQTKYVDTGSLKIGGHTIQNFARRVWGERTMTEVLERSINTGAVFVESQVGHQNFLKYVEKFGFFDKTGIDLQGEIASDSPNLRSGRDINFATASFGQGIEITPIQLFRGISVIANGGKLVKPYLVSKIINDKKIVDIKPEVENDSVISQQAANQLTTMMVNVVEKGYGKEARIPGYYIAGKTGTAQVPWSAMGIDRAGYSEKTIQSFVGFVPAFNPRFLILVKLDNPQAETAEYSAAPIFKDLAKYIIDLWQIPPDHEIE</sequence>
<dbReference type="PANTHER" id="PTHR30627:SF1">
    <property type="entry name" value="PEPTIDOGLYCAN D,D-TRANSPEPTIDASE FTSI"/>
    <property type="match status" value="1"/>
</dbReference>
<dbReference type="EMBL" id="MHUM01000018">
    <property type="protein sequence ID" value="OHA76746.1"/>
    <property type="molecule type" value="Genomic_DNA"/>
</dbReference>
<evidence type="ECO:0000259" key="3">
    <source>
        <dbReference type="Pfam" id="PF00905"/>
    </source>
</evidence>
<dbReference type="GO" id="GO:0071555">
    <property type="term" value="P:cell wall organization"/>
    <property type="evidence" value="ECO:0007669"/>
    <property type="project" value="TreeGrafter"/>
</dbReference>
<dbReference type="Pfam" id="PF00905">
    <property type="entry name" value="Transpeptidase"/>
    <property type="match status" value="1"/>
</dbReference>
<dbReference type="SUPFAM" id="SSF56601">
    <property type="entry name" value="beta-lactamase/transpeptidase-like"/>
    <property type="match status" value="1"/>
</dbReference>
<dbReference type="GO" id="GO:0008658">
    <property type="term" value="F:penicillin binding"/>
    <property type="evidence" value="ECO:0007669"/>
    <property type="project" value="InterPro"/>
</dbReference>
<comment type="subcellular location">
    <subcellularLocation>
        <location evidence="1">Membrane</location>
    </subcellularLocation>
</comment>
<evidence type="ECO:0000313" key="6">
    <source>
        <dbReference type="Proteomes" id="UP000177853"/>
    </source>
</evidence>
<protein>
    <recommendedName>
        <fullName evidence="7">Penicillin-binding protein transpeptidase domain-containing protein</fullName>
    </recommendedName>
</protein>
<evidence type="ECO:0008006" key="7">
    <source>
        <dbReference type="Google" id="ProtNLM"/>
    </source>
</evidence>
<gene>
    <name evidence="5" type="ORF">A3H01_00510</name>
</gene>
<feature type="domain" description="Penicillin-binding protein dimerisation" evidence="4">
    <location>
        <begin position="49"/>
        <end position="198"/>
    </location>
</feature>
<dbReference type="GO" id="GO:0005886">
    <property type="term" value="C:plasma membrane"/>
    <property type="evidence" value="ECO:0007669"/>
    <property type="project" value="TreeGrafter"/>
</dbReference>
<evidence type="ECO:0000259" key="4">
    <source>
        <dbReference type="Pfam" id="PF03717"/>
    </source>
</evidence>
<dbReference type="InterPro" id="IPR005311">
    <property type="entry name" value="PBP_dimer"/>
</dbReference>
<organism evidence="5 6">
    <name type="scientific">Candidatus Wildermuthbacteria bacterium RIFCSPLOWO2_12_FULL_40_9</name>
    <dbReference type="NCBI Taxonomy" id="1802467"/>
    <lineage>
        <taxon>Bacteria</taxon>
        <taxon>Candidatus Wildermuthiibacteriota</taxon>
    </lineage>
</organism>
<dbReference type="InterPro" id="IPR050515">
    <property type="entry name" value="Beta-lactam/transpept"/>
</dbReference>
<name>A0A1G2RV58_9BACT</name>
<dbReference type="PANTHER" id="PTHR30627">
    <property type="entry name" value="PEPTIDOGLYCAN D,D-TRANSPEPTIDASE"/>
    <property type="match status" value="1"/>
</dbReference>
<feature type="domain" description="Penicillin-binding protein transpeptidase" evidence="3">
    <location>
        <begin position="246"/>
        <end position="554"/>
    </location>
</feature>
<evidence type="ECO:0000256" key="2">
    <source>
        <dbReference type="ARBA" id="ARBA00023136"/>
    </source>
</evidence>
<evidence type="ECO:0000256" key="1">
    <source>
        <dbReference type="ARBA" id="ARBA00004370"/>
    </source>
</evidence>